<protein>
    <submittedName>
        <fullName evidence="2">Uncharacterized protein</fullName>
    </submittedName>
</protein>
<evidence type="ECO:0000313" key="3">
    <source>
        <dbReference type="Proteomes" id="UP000324222"/>
    </source>
</evidence>
<proteinExistence type="predicted"/>
<evidence type="ECO:0000256" key="1">
    <source>
        <dbReference type="SAM" id="MobiDB-lite"/>
    </source>
</evidence>
<accession>A0A5B7ILU1</accession>
<dbReference type="Proteomes" id="UP000324222">
    <property type="component" value="Unassembled WGS sequence"/>
</dbReference>
<evidence type="ECO:0000313" key="2">
    <source>
        <dbReference type="EMBL" id="MPC83325.1"/>
    </source>
</evidence>
<feature type="region of interest" description="Disordered" evidence="1">
    <location>
        <begin position="1"/>
        <end position="57"/>
    </location>
</feature>
<organism evidence="2 3">
    <name type="scientific">Portunus trituberculatus</name>
    <name type="common">Swimming crab</name>
    <name type="synonym">Neptunus trituberculatus</name>
    <dbReference type="NCBI Taxonomy" id="210409"/>
    <lineage>
        <taxon>Eukaryota</taxon>
        <taxon>Metazoa</taxon>
        <taxon>Ecdysozoa</taxon>
        <taxon>Arthropoda</taxon>
        <taxon>Crustacea</taxon>
        <taxon>Multicrustacea</taxon>
        <taxon>Malacostraca</taxon>
        <taxon>Eumalacostraca</taxon>
        <taxon>Eucarida</taxon>
        <taxon>Decapoda</taxon>
        <taxon>Pleocyemata</taxon>
        <taxon>Brachyura</taxon>
        <taxon>Eubrachyura</taxon>
        <taxon>Portunoidea</taxon>
        <taxon>Portunidae</taxon>
        <taxon>Portuninae</taxon>
        <taxon>Portunus</taxon>
    </lineage>
</organism>
<gene>
    <name evidence="2" type="ORF">E2C01_078033</name>
</gene>
<comment type="caution">
    <text evidence="2">The sequence shown here is derived from an EMBL/GenBank/DDBJ whole genome shotgun (WGS) entry which is preliminary data.</text>
</comment>
<reference evidence="2 3" key="1">
    <citation type="submission" date="2019-05" db="EMBL/GenBank/DDBJ databases">
        <title>Another draft genome of Portunus trituberculatus and its Hox gene families provides insights of decapod evolution.</title>
        <authorList>
            <person name="Jeong J.-H."/>
            <person name="Song I."/>
            <person name="Kim S."/>
            <person name="Choi T."/>
            <person name="Kim D."/>
            <person name="Ryu S."/>
            <person name="Kim W."/>
        </authorList>
    </citation>
    <scope>NUCLEOTIDE SEQUENCE [LARGE SCALE GENOMIC DNA]</scope>
    <source>
        <tissue evidence="2">Muscle</tissue>
    </source>
</reference>
<name>A0A5B7ILU1_PORTR</name>
<dbReference type="AlphaFoldDB" id="A0A5B7ILU1"/>
<feature type="compositionally biased region" description="Basic and acidic residues" evidence="1">
    <location>
        <begin position="38"/>
        <end position="55"/>
    </location>
</feature>
<feature type="compositionally biased region" description="Basic and acidic residues" evidence="1">
    <location>
        <begin position="1"/>
        <end position="10"/>
    </location>
</feature>
<sequence>MGDTHQRIAGEEYGTCLKARGGEQEKMPDNSTSPRTNSEGERFKRLAQKNHDSRNDPCLFACDDGTESGFQPNS</sequence>
<dbReference type="EMBL" id="VSRR010062221">
    <property type="protein sequence ID" value="MPC83325.1"/>
    <property type="molecule type" value="Genomic_DNA"/>
</dbReference>
<keyword evidence="3" id="KW-1185">Reference proteome</keyword>